<dbReference type="AlphaFoldDB" id="A0A2I6SWC6"/>
<dbReference type="RefSeq" id="WP_172692219.1">
    <property type="nucleotide sequence ID" value="NZ_MG205643.1"/>
</dbReference>
<organism evidence="1">
    <name type="scientific">Paraclostridium sordellii</name>
    <name type="common">Clostridium sordellii</name>
    <dbReference type="NCBI Taxonomy" id="1505"/>
    <lineage>
        <taxon>Bacteria</taxon>
        <taxon>Bacillati</taxon>
        <taxon>Bacillota</taxon>
        <taxon>Clostridia</taxon>
        <taxon>Peptostreptococcales</taxon>
        <taxon>Peptostreptococcaceae</taxon>
        <taxon>Paraclostridium</taxon>
    </lineage>
</organism>
<geneLocation type="plasmid" evidence="1">
    <name>pCS1-5</name>
</geneLocation>
<dbReference type="EMBL" id="MG205643">
    <property type="protein sequence ID" value="AUO31841.1"/>
    <property type="molecule type" value="Genomic_DNA"/>
</dbReference>
<reference evidence="1" key="1">
    <citation type="submission" date="2017-10" db="EMBL/GenBank/DDBJ databases">
        <title>Conjugative transfer of the toxin plasmid of Clostridium sordellii.</title>
        <authorList>
            <person name="Vidor C.J."/>
            <person name="Awad M."/>
            <person name="Lyras D."/>
        </authorList>
    </citation>
    <scope>NUCLEOTIDE SEQUENCE</scope>
    <source>
        <strain evidence="1">S0804018</strain>
        <plasmid evidence="1">pCS1-5</plasmid>
    </source>
</reference>
<keyword evidence="1" id="KW-0614">Plasmid</keyword>
<proteinExistence type="predicted"/>
<evidence type="ECO:0000313" key="1">
    <source>
        <dbReference type="EMBL" id="AUO31841.1"/>
    </source>
</evidence>
<protein>
    <submittedName>
        <fullName evidence="1">Uncharacterized protein</fullName>
    </submittedName>
</protein>
<accession>A0A2I6SWC6</accession>
<name>A0A2I6SWC6_PARSO</name>
<sequence>MEFEIVNTKNISNPSKIFKSLSKIDSNGNKINLFYDSSIRVYNIFENARQMVNALNSIDIQDKFAINFIAHQSIELCKKSLLLWADNTSFNSNYSEKEYGISTHILKDICLPDTDLSKILKSIENKLDGLSNVYLDYRFGNNKTINSLGFKSNSDELPIFTDDKIIKLVNLYYLISLCIMKDYFICLRSHYNGLKNRFIDIKIGNINIDDINTGELSIIAKIGLFKITNNNIDDLGDLKNQIDEYINKNTIAKVNKFSAYTAKAIHIEMLCLLRELIEESLNMGALTNKVTINQSKKIKRSWILYGIRMEIDNLINEYEYEENMGCKKSIEYKKQEILISFYRSMSYYYNELSKFIKNKYNTKDIEYLEYIVLGFNKIISNISKIVSDDELNSYLNNLECEKLRIKDKRLNSNFEYIFSLLK</sequence>